<dbReference type="PIRSF" id="PIRSF005719">
    <property type="entry name" value="SMC"/>
    <property type="match status" value="1"/>
</dbReference>
<dbReference type="Pfam" id="PF02463">
    <property type="entry name" value="SMC_N"/>
    <property type="match status" value="1"/>
</dbReference>
<evidence type="ECO:0000256" key="3">
    <source>
        <dbReference type="ARBA" id="ARBA00022840"/>
    </source>
</evidence>
<dbReference type="GO" id="GO:0016887">
    <property type="term" value="F:ATP hydrolysis activity"/>
    <property type="evidence" value="ECO:0007669"/>
    <property type="project" value="InterPro"/>
</dbReference>
<dbReference type="GO" id="GO:0005737">
    <property type="term" value="C:cytoplasm"/>
    <property type="evidence" value="ECO:0007669"/>
    <property type="project" value="UniProtKB-SubCell"/>
</dbReference>
<dbReference type="GO" id="GO:0006260">
    <property type="term" value="P:DNA replication"/>
    <property type="evidence" value="ECO:0007669"/>
    <property type="project" value="UniProtKB-UniRule"/>
</dbReference>
<keyword evidence="3 6" id="KW-0067">ATP-binding</keyword>
<keyword evidence="1 6" id="KW-0963">Cytoplasm</keyword>
<dbReference type="HAMAP" id="MF_01894">
    <property type="entry name" value="Smc_prok"/>
    <property type="match status" value="1"/>
</dbReference>
<feature type="domain" description="SMC hinge" evidence="7">
    <location>
        <begin position="546"/>
        <end position="664"/>
    </location>
</feature>
<keyword evidence="2 6" id="KW-0547">Nucleotide-binding</keyword>
<dbReference type="PANTHER" id="PTHR43977">
    <property type="entry name" value="STRUCTURAL MAINTENANCE OF CHROMOSOMES PROTEIN 3"/>
    <property type="match status" value="1"/>
</dbReference>
<feature type="coiled-coil region" evidence="6">
    <location>
        <begin position="231"/>
        <end position="510"/>
    </location>
</feature>
<gene>
    <name evidence="6 8" type="primary">smc</name>
    <name evidence="8" type="ORF">CDO51_04820</name>
</gene>
<evidence type="ECO:0000256" key="5">
    <source>
        <dbReference type="ARBA" id="ARBA00023125"/>
    </source>
</evidence>
<dbReference type="GO" id="GO:0005524">
    <property type="term" value="F:ATP binding"/>
    <property type="evidence" value="ECO:0007669"/>
    <property type="project" value="UniProtKB-UniRule"/>
</dbReference>
<dbReference type="Pfam" id="PF06470">
    <property type="entry name" value="SMC_hinge"/>
    <property type="match status" value="1"/>
</dbReference>
<keyword evidence="5 6" id="KW-0238">DNA-binding</keyword>
<dbReference type="GO" id="GO:0030261">
    <property type="term" value="P:chromosome condensation"/>
    <property type="evidence" value="ECO:0007669"/>
    <property type="project" value="InterPro"/>
</dbReference>
<dbReference type="Gene3D" id="3.40.50.300">
    <property type="entry name" value="P-loop containing nucleotide triphosphate hydrolases"/>
    <property type="match status" value="2"/>
</dbReference>
<evidence type="ECO:0000313" key="9">
    <source>
        <dbReference type="Proteomes" id="UP000214588"/>
    </source>
</evidence>
<dbReference type="GO" id="GO:0003677">
    <property type="term" value="F:DNA binding"/>
    <property type="evidence" value="ECO:0007669"/>
    <property type="project" value="UniProtKB-UniRule"/>
</dbReference>
<dbReference type="InterPro" id="IPR027417">
    <property type="entry name" value="P-loop_NTPase"/>
</dbReference>
<evidence type="ECO:0000256" key="4">
    <source>
        <dbReference type="ARBA" id="ARBA00023054"/>
    </source>
</evidence>
<dbReference type="EMBL" id="NIQC01000007">
    <property type="protein sequence ID" value="OWZ84197.1"/>
    <property type="molecule type" value="Genomic_DNA"/>
</dbReference>
<evidence type="ECO:0000256" key="1">
    <source>
        <dbReference type="ARBA" id="ARBA00022490"/>
    </source>
</evidence>
<dbReference type="GO" id="GO:0007062">
    <property type="term" value="P:sister chromatid cohesion"/>
    <property type="evidence" value="ECO:0007669"/>
    <property type="project" value="InterPro"/>
</dbReference>
<comment type="domain">
    <text evidence="6">Contains large globular domains required for ATP hydrolysis at each terminus and a third globular domain forming a flexible hinge near the middle of the molecule. These domains are separated by coiled-coil structures.</text>
</comment>
<feature type="coiled-coil region" evidence="6">
    <location>
        <begin position="702"/>
        <end position="1055"/>
    </location>
</feature>
<dbReference type="InterPro" id="IPR036277">
    <property type="entry name" value="SMC_hinge_sf"/>
</dbReference>
<sequence>MYTCFNFRYLLVSNKQVFCCLLKEENTLLKKLELFGFKSFPNKTTFDFSKGITAIVGPNGCGKSNISDAIRWVLGEQRTKPLRGEKMEDFVFSGTQAKRPMNMAEVSITLDNSTGVLDLDYEEITVKRKFYRSGDSEYFINKTPCRLKDILETFMDTGIGKDTYSIISQGEIDKILSASPEERRYLFEEASGILKHKTRKKEALKRLDDTKGNLARVSDIIEELNYQLPSLREQGQKAKKYKELVEELKLLEVNLLAHRIEEKKSSWYKFDNNQKRLETNLQEITTALRAVESELESTKKNLVDLEKNLEYYQQENVSVVTELEKNQGEEKILGERTENLTNEKTRLIEERSQVTEEIKKAEDKYNQITKQYQTLLEQKDSLTEKLRKLKTELEQMSRNTQNIEEAKGNLIEIINKIQQEKSSYSNLLKDKERLSAEIEELNDDLNSKSQYSTTLNNQMQASQEKNDSIQNRMDELVTKLTTLKTEVTELEKNEDKLHKQENEKKNSLQQYKSRLEMMDEFYDSDGFSQGIRTILKLKKQNPKIWGGVKGTVSQLISVDEPYMKAIEISLGRALQNIVTDTDKTAKDVLEYLKNKKLGRATCLPLDNLSSRTINEKQSKIISKHSVHGIASDLISMDERYQVVAKYLLGRVVIVPSMDIGLALARDLKYSLKLVTIEGEIILPGGAMVGGSLKQNSNNSNSLLKKDNNKSTIQKKINDLNKELTTIHSEKVQTSEKLKQKKSTLENLLSERHQLDLEYREIKKDLERINQEKDRLEEEKEVIELKIKGKRNELSSIEEQLAQSSRKIDSLENNKTKLKQYIEDISDNHDEEQKEYDKMNERKLSLQVDLGKLDERLKKTTEEKQELEVFINNYKDKKLPETLTKIEEIDEKLKKTEKEKIENKNRRQNLLDKQEQISYTLDNLKKQREEVRYQLQEKEDDHKKYAQKEKSLEKELSQIKMKKSRVETELESILERLNEQYELDYEQAFKYKKPIEDFKAHEKNIAKLQKQIKELGSVNVGAIEEYERLEERLEFLQGQQQDLLKAEDSLKRVLSEIDSTMIEKFSKTVDQINKVFDRVFKEVYHGGSAQLQYTDESNLLNTGIDIIAKPPGKKKQNLSLLSGGERALTVIALLFAVHEIKPTPFCILDEVDASLDEKNLEILTEFFSNYSQKTQFIIITHRKTTMLAADRFYGITMSNPGVSQLISVKLDDYNDVTESA</sequence>
<dbReference type="NCBIfam" id="TIGR02168">
    <property type="entry name" value="SMC_prok_B"/>
    <property type="match status" value="1"/>
</dbReference>
<organism evidence="8 9">
    <name type="scientific">Natranaerobius trueperi</name>
    <dbReference type="NCBI Taxonomy" id="759412"/>
    <lineage>
        <taxon>Bacteria</taxon>
        <taxon>Bacillati</taxon>
        <taxon>Bacillota</taxon>
        <taxon>Clostridia</taxon>
        <taxon>Natranaerobiales</taxon>
        <taxon>Natranaerobiaceae</taxon>
        <taxon>Natranaerobius</taxon>
    </lineage>
</organism>
<dbReference type="SUPFAM" id="SSF52540">
    <property type="entry name" value="P-loop containing nucleoside triphosphate hydrolases"/>
    <property type="match status" value="1"/>
</dbReference>
<dbReference type="Gene3D" id="3.30.70.1620">
    <property type="match status" value="1"/>
</dbReference>
<evidence type="ECO:0000256" key="2">
    <source>
        <dbReference type="ARBA" id="ARBA00022741"/>
    </source>
</evidence>
<dbReference type="GO" id="GO:0005694">
    <property type="term" value="C:chromosome"/>
    <property type="evidence" value="ECO:0007669"/>
    <property type="project" value="InterPro"/>
</dbReference>
<dbReference type="AlphaFoldDB" id="A0A226C1A9"/>
<evidence type="ECO:0000259" key="7">
    <source>
        <dbReference type="SMART" id="SM00968"/>
    </source>
</evidence>
<dbReference type="Gene3D" id="1.20.1060.20">
    <property type="match status" value="1"/>
</dbReference>
<keyword evidence="4 6" id="KW-0175">Coiled coil</keyword>
<keyword evidence="9" id="KW-1185">Reference proteome</keyword>
<proteinExistence type="inferred from homology"/>
<feature type="binding site" evidence="6">
    <location>
        <begin position="58"/>
        <end position="65"/>
    </location>
    <ligand>
        <name>ATP</name>
        <dbReference type="ChEBI" id="CHEBI:30616"/>
    </ligand>
</feature>
<dbReference type="SMART" id="SM00968">
    <property type="entry name" value="SMC_hinge"/>
    <property type="match status" value="1"/>
</dbReference>
<dbReference type="SUPFAM" id="SSF75553">
    <property type="entry name" value="Smc hinge domain"/>
    <property type="match status" value="1"/>
</dbReference>
<comment type="function">
    <text evidence="6">Required for chromosome condensation and partitioning.</text>
</comment>
<evidence type="ECO:0000256" key="6">
    <source>
        <dbReference type="HAMAP-Rule" id="MF_01894"/>
    </source>
</evidence>
<reference evidence="8 9" key="1">
    <citation type="submission" date="2017-06" db="EMBL/GenBank/DDBJ databases">
        <title>Draft Genome Sequence of Natranaerobius trueperi halophilic, alkalithermophilic bacteria from soda lakes.</title>
        <authorList>
            <person name="Zhao B."/>
        </authorList>
    </citation>
    <scope>NUCLEOTIDE SEQUENCE [LARGE SCALE GENOMIC DNA]</scope>
    <source>
        <strain evidence="8 9">DSM 18760</strain>
    </source>
</reference>
<dbReference type="InterPro" id="IPR003395">
    <property type="entry name" value="RecF/RecN/SMC_N"/>
</dbReference>
<dbReference type="GO" id="GO:0007059">
    <property type="term" value="P:chromosome segregation"/>
    <property type="evidence" value="ECO:0007669"/>
    <property type="project" value="UniProtKB-UniRule"/>
</dbReference>
<comment type="similarity">
    <text evidence="6">Belongs to the SMC family.</text>
</comment>
<dbReference type="InterPro" id="IPR024704">
    <property type="entry name" value="SMC"/>
</dbReference>
<comment type="subunit">
    <text evidence="6">Homodimer.</text>
</comment>
<dbReference type="SUPFAM" id="SSF90257">
    <property type="entry name" value="Myosin rod fragments"/>
    <property type="match status" value="1"/>
</dbReference>
<name>A0A226C1A9_9FIRM</name>
<dbReference type="Proteomes" id="UP000214588">
    <property type="component" value="Unassembled WGS sequence"/>
</dbReference>
<accession>A0A226C1A9</accession>
<evidence type="ECO:0000313" key="8">
    <source>
        <dbReference type="EMBL" id="OWZ84197.1"/>
    </source>
</evidence>
<dbReference type="InterPro" id="IPR010935">
    <property type="entry name" value="SMC_hinge"/>
</dbReference>
<comment type="subcellular location">
    <subcellularLocation>
        <location evidence="6">Cytoplasm</location>
    </subcellularLocation>
</comment>
<dbReference type="FunFam" id="3.40.50.300:FF:000984">
    <property type="entry name" value="Chromosome partition protein Smc"/>
    <property type="match status" value="1"/>
</dbReference>
<protein>
    <recommendedName>
        <fullName evidence="6">Chromosome partition protein Smc</fullName>
    </recommendedName>
</protein>
<comment type="caution">
    <text evidence="8">The sequence shown here is derived from an EMBL/GenBank/DDBJ whole genome shotgun (WGS) entry which is preliminary data.</text>
</comment>
<dbReference type="InterPro" id="IPR011890">
    <property type="entry name" value="SMC_prok"/>
</dbReference>